<evidence type="ECO:0000313" key="5">
    <source>
        <dbReference type="Proteomes" id="UP001374803"/>
    </source>
</evidence>
<dbReference type="PROSITE" id="PS50878">
    <property type="entry name" value="RT_POL"/>
    <property type="match status" value="1"/>
</dbReference>
<dbReference type="InterPro" id="IPR030931">
    <property type="entry name" value="Group_II_RT_mat"/>
</dbReference>
<feature type="region of interest" description="Disordered" evidence="2">
    <location>
        <begin position="1"/>
        <end position="64"/>
    </location>
</feature>
<dbReference type="CDD" id="cd01651">
    <property type="entry name" value="RT_G2_intron"/>
    <property type="match status" value="1"/>
</dbReference>
<accession>A0ABZ2L1F8</accession>
<dbReference type="NCBIfam" id="TIGR04416">
    <property type="entry name" value="group_II_RT_mat"/>
    <property type="match status" value="1"/>
</dbReference>
<reference evidence="4" key="1">
    <citation type="submission" date="2021-12" db="EMBL/GenBank/DDBJ databases">
        <title>Discovery of the Pendulisporaceae a myxobacterial family with distinct sporulation behavior and unique specialized metabolism.</title>
        <authorList>
            <person name="Garcia R."/>
            <person name="Popoff A."/>
            <person name="Bader C.D."/>
            <person name="Loehr J."/>
            <person name="Walesch S."/>
            <person name="Walt C."/>
            <person name="Boldt J."/>
            <person name="Bunk B."/>
            <person name="Haeckl F.J.F.P.J."/>
            <person name="Gunesch A.P."/>
            <person name="Birkelbach J."/>
            <person name="Nuebel U."/>
            <person name="Pietschmann T."/>
            <person name="Bach T."/>
            <person name="Mueller R."/>
        </authorList>
    </citation>
    <scope>NUCLEOTIDE SEQUENCE</scope>
    <source>
        <strain evidence="4">MSr11367</strain>
    </source>
</reference>
<evidence type="ECO:0000259" key="3">
    <source>
        <dbReference type="PROSITE" id="PS50878"/>
    </source>
</evidence>
<feature type="compositionally biased region" description="Basic and acidic residues" evidence="2">
    <location>
        <begin position="1"/>
        <end position="11"/>
    </location>
</feature>
<dbReference type="InterPro" id="IPR000477">
    <property type="entry name" value="RT_dom"/>
</dbReference>
<keyword evidence="4" id="KW-0695">RNA-directed DNA polymerase</keyword>
<dbReference type="PANTHER" id="PTHR34047">
    <property type="entry name" value="NUCLEAR INTRON MATURASE 1, MITOCHONDRIAL-RELATED"/>
    <property type="match status" value="1"/>
</dbReference>
<keyword evidence="4" id="KW-0548">Nucleotidyltransferase</keyword>
<evidence type="ECO:0000256" key="2">
    <source>
        <dbReference type="SAM" id="MobiDB-lite"/>
    </source>
</evidence>
<dbReference type="Pfam" id="PF00078">
    <property type="entry name" value="RVT_1"/>
    <property type="match status" value="1"/>
</dbReference>
<gene>
    <name evidence="4" type="primary">ltrA</name>
    <name evidence="4" type="ORF">LVJ94_48755</name>
</gene>
<dbReference type="GO" id="GO:0003964">
    <property type="term" value="F:RNA-directed DNA polymerase activity"/>
    <property type="evidence" value="ECO:0007669"/>
    <property type="project" value="UniProtKB-KW"/>
</dbReference>
<keyword evidence="5" id="KW-1185">Reference proteome</keyword>
<dbReference type="PANTHER" id="PTHR34047:SF8">
    <property type="entry name" value="PROTEIN YKFC"/>
    <property type="match status" value="1"/>
</dbReference>
<dbReference type="InterPro" id="IPR051083">
    <property type="entry name" value="GrpII_Intron_Splice-Mob/Def"/>
</dbReference>
<protein>
    <submittedName>
        <fullName evidence="4">Group II intron reverse transcriptase/maturase</fullName>
        <ecNumber evidence="4">2.7.7.49</ecNumber>
    </submittedName>
</protein>
<dbReference type="EC" id="2.7.7.49" evidence="4"/>
<organism evidence="4 5">
    <name type="scientific">Pendulispora rubella</name>
    <dbReference type="NCBI Taxonomy" id="2741070"/>
    <lineage>
        <taxon>Bacteria</taxon>
        <taxon>Pseudomonadati</taxon>
        <taxon>Myxococcota</taxon>
        <taxon>Myxococcia</taxon>
        <taxon>Myxococcales</taxon>
        <taxon>Sorangiineae</taxon>
        <taxon>Pendulisporaceae</taxon>
        <taxon>Pendulispora</taxon>
    </lineage>
</organism>
<dbReference type="Proteomes" id="UP001374803">
    <property type="component" value="Chromosome"/>
</dbReference>
<evidence type="ECO:0000256" key="1">
    <source>
        <dbReference type="ARBA" id="ARBA00034120"/>
    </source>
</evidence>
<proteinExistence type="inferred from homology"/>
<sequence length="503" mass="58535">MSDGHGREGECRNPQQSFEESDAHIVPTCKKSTNSRVTPEESMEGRCATNGKFASRNAPRTQDRAGALTSLERIGQRAKEKKGERFTNLLSHIKVPLLEEAYNRLKKNVAPGVDGITWQKYGEKLDVRLHDLQDRIHRGSYHPQPVRRVHIPKGDGRTRPLGIPSLEDKIVQQAARMILEPIYEQEFLGFSYGFRPGRSQHRALDALAAAIYRKVGWVLDADIRAFYDTIDHGWMQKFLEHKIADRRMVRLVMKWLHAGVMEGGELRVVEEGAPQGGGICPLLSNIYLHYVLDLWVQQWRKRHARGEVYVVRYADDQVMGFQYEQDVRAMRTAMAERLAKFGLELHPDKTRVIRFGRYALKDCKRDGRTRPATFDFLGFTHISGTRRDGTFQLLRRTSRKKRAAKLSRLREEMRQRMHDPPKAQHRWLCAVIRGHINYYGVPTNLRALASFRRNVEHAWQRQLQRRSQRARWTVEKTKRFETLYPLPTPRIVHPWPDRRFAGP</sequence>
<feature type="domain" description="Reverse transcriptase" evidence="3">
    <location>
        <begin position="132"/>
        <end position="381"/>
    </location>
</feature>
<name>A0ABZ2L1F8_9BACT</name>
<comment type="similarity">
    <text evidence="1">Belongs to the bacterial reverse transcriptase family.</text>
</comment>
<keyword evidence="4" id="KW-0808">Transferase</keyword>
<evidence type="ECO:0000313" key="4">
    <source>
        <dbReference type="EMBL" id="WXB04774.1"/>
    </source>
</evidence>
<dbReference type="RefSeq" id="WP_394834418.1">
    <property type="nucleotide sequence ID" value="NZ_CP089929.1"/>
</dbReference>
<dbReference type="SUPFAM" id="SSF56672">
    <property type="entry name" value="DNA/RNA polymerases"/>
    <property type="match status" value="1"/>
</dbReference>
<dbReference type="InterPro" id="IPR043502">
    <property type="entry name" value="DNA/RNA_pol_sf"/>
</dbReference>
<dbReference type="EMBL" id="CP089983">
    <property type="protein sequence ID" value="WXB04774.1"/>
    <property type="molecule type" value="Genomic_DNA"/>
</dbReference>